<comment type="subunit">
    <text evidence="7 9">Part of the 30S ribosomal subunit. Contacts protein S5. The interaction surface between S4 and S5 is involved in control of translational fidelity.</text>
</comment>
<comment type="function">
    <text evidence="9">With S5 and S12 plays an important role in translational accuracy.</text>
</comment>
<evidence type="ECO:0000259" key="12">
    <source>
        <dbReference type="SMART" id="SM01390"/>
    </source>
</evidence>
<dbReference type="Pfam" id="PF00163">
    <property type="entry name" value="Ribosomal_S4"/>
    <property type="match status" value="1"/>
</dbReference>
<dbReference type="PROSITE" id="PS50889">
    <property type="entry name" value="S4"/>
    <property type="match status" value="1"/>
</dbReference>
<gene>
    <name evidence="9 13" type="primary">rpsD</name>
    <name evidence="13" type="ORF">J0M35_03830</name>
</gene>
<keyword evidence="4 9" id="KW-0694">RNA-binding</keyword>
<dbReference type="Pfam" id="PF01479">
    <property type="entry name" value="S4"/>
    <property type="match status" value="1"/>
</dbReference>
<evidence type="ECO:0000256" key="8">
    <source>
        <dbReference type="ARBA" id="ARBA00035254"/>
    </source>
</evidence>
<dbReference type="InterPro" id="IPR018079">
    <property type="entry name" value="Ribosomal_uS4_CS"/>
</dbReference>
<evidence type="ECO:0000256" key="6">
    <source>
        <dbReference type="ARBA" id="ARBA00023274"/>
    </source>
</evidence>
<dbReference type="FunFam" id="3.10.290.10:FF:000001">
    <property type="entry name" value="30S ribosomal protein S4"/>
    <property type="match status" value="1"/>
</dbReference>
<dbReference type="SMART" id="SM01390">
    <property type="entry name" value="Ribosomal_S4"/>
    <property type="match status" value="1"/>
</dbReference>
<dbReference type="GO" id="GO:0003735">
    <property type="term" value="F:structural constituent of ribosome"/>
    <property type="evidence" value="ECO:0007669"/>
    <property type="project" value="InterPro"/>
</dbReference>
<comment type="similarity">
    <text evidence="2 9 10">Belongs to the universal ribosomal protein uS4 family.</text>
</comment>
<dbReference type="EMBL" id="JAFLCK010000003">
    <property type="protein sequence ID" value="MBN8659469.1"/>
    <property type="molecule type" value="Genomic_DNA"/>
</dbReference>
<dbReference type="InterPro" id="IPR036986">
    <property type="entry name" value="S4_RNA-bd_sf"/>
</dbReference>
<evidence type="ECO:0000256" key="1">
    <source>
        <dbReference type="ARBA" id="ARBA00003866"/>
    </source>
</evidence>
<dbReference type="InterPro" id="IPR005709">
    <property type="entry name" value="Ribosomal_uS4_bac-type"/>
</dbReference>
<dbReference type="Gene3D" id="1.10.1050.10">
    <property type="entry name" value="Ribosomal Protein S4 Delta 41, Chain A, domain 1"/>
    <property type="match status" value="1"/>
</dbReference>
<protein>
    <recommendedName>
        <fullName evidence="8 9">Small ribosomal subunit protein uS4</fullName>
    </recommendedName>
</protein>
<dbReference type="AlphaFoldDB" id="A0A8J7TKG2"/>
<comment type="caution">
    <text evidence="13">The sequence shown here is derived from an EMBL/GenBank/DDBJ whole genome shotgun (WGS) entry which is preliminary data.</text>
</comment>
<dbReference type="GO" id="GO:0006412">
    <property type="term" value="P:translation"/>
    <property type="evidence" value="ECO:0007669"/>
    <property type="project" value="UniProtKB-UniRule"/>
</dbReference>
<dbReference type="InterPro" id="IPR001912">
    <property type="entry name" value="Ribosomal_uS4_N"/>
</dbReference>
<feature type="domain" description="Small ribosomal subunit protein uS4 N-terminal" evidence="12">
    <location>
        <begin position="3"/>
        <end position="98"/>
    </location>
</feature>
<evidence type="ECO:0000256" key="5">
    <source>
        <dbReference type="ARBA" id="ARBA00022980"/>
    </source>
</evidence>
<evidence type="ECO:0000313" key="14">
    <source>
        <dbReference type="Proteomes" id="UP000664277"/>
    </source>
</evidence>
<keyword evidence="3 9" id="KW-0699">rRNA-binding</keyword>
<evidence type="ECO:0000256" key="7">
    <source>
        <dbReference type="ARBA" id="ARBA00025813"/>
    </source>
</evidence>
<name>A0A8J7TKG2_9BACT</name>
<dbReference type="InterPro" id="IPR002942">
    <property type="entry name" value="S4_RNA-bd"/>
</dbReference>
<evidence type="ECO:0000256" key="9">
    <source>
        <dbReference type="HAMAP-Rule" id="MF_01306"/>
    </source>
</evidence>
<dbReference type="NCBIfam" id="TIGR01017">
    <property type="entry name" value="rpsD_bact"/>
    <property type="match status" value="1"/>
</dbReference>
<evidence type="ECO:0000256" key="10">
    <source>
        <dbReference type="RuleBase" id="RU003699"/>
    </source>
</evidence>
<evidence type="ECO:0000256" key="2">
    <source>
        <dbReference type="ARBA" id="ARBA00007465"/>
    </source>
</evidence>
<dbReference type="HAMAP" id="MF_01306_B">
    <property type="entry name" value="Ribosomal_uS4_B"/>
    <property type="match status" value="1"/>
</dbReference>
<dbReference type="GO" id="GO:0042274">
    <property type="term" value="P:ribosomal small subunit biogenesis"/>
    <property type="evidence" value="ECO:0007669"/>
    <property type="project" value="TreeGrafter"/>
</dbReference>
<dbReference type="Proteomes" id="UP000664277">
    <property type="component" value="Unassembled WGS sequence"/>
</dbReference>
<evidence type="ECO:0000256" key="4">
    <source>
        <dbReference type="ARBA" id="ARBA00022884"/>
    </source>
</evidence>
<evidence type="ECO:0000313" key="13">
    <source>
        <dbReference type="EMBL" id="MBN8659469.1"/>
    </source>
</evidence>
<evidence type="ECO:0000259" key="11">
    <source>
        <dbReference type="SMART" id="SM00363"/>
    </source>
</evidence>
<dbReference type="FunFam" id="1.10.1050.10:FF:000001">
    <property type="entry name" value="30S ribosomal protein S4"/>
    <property type="match status" value="1"/>
</dbReference>
<dbReference type="GO" id="GO:0019843">
    <property type="term" value="F:rRNA binding"/>
    <property type="evidence" value="ECO:0007669"/>
    <property type="project" value="UniProtKB-UniRule"/>
</dbReference>
<dbReference type="InterPro" id="IPR022801">
    <property type="entry name" value="Ribosomal_uS4"/>
</dbReference>
<dbReference type="NCBIfam" id="NF003717">
    <property type="entry name" value="PRK05327.1"/>
    <property type="match status" value="1"/>
</dbReference>
<accession>A0A8J7TKG2</accession>
<reference evidence="13" key="1">
    <citation type="submission" date="2021-02" db="EMBL/GenBank/DDBJ databases">
        <title>Genome-Resolved Metagenomics of a Microbial Community Performing Photosynthetic Biological Nutrient Removal.</title>
        <authorList>
            <person name="Mcdaniel E.A."/>
        </authorList>
    </citation>
    <scope>NUCLEOTIDE SEQUENCE</scope>
    <source>
        <strain evidence="13">UWPOB_OBS1</strain>
    </source>
</reference>
<comment type="function">
    <text evidence="1 9">One of the primary rRNA binding proteins, it binds directly to 16S rRNA where it nucleates assembly of the body of the 30S subunit.</text>
</comment>
<dbReference type="PANTHER" id="PTHR11831">
    <property type="entry name" value="30S 40S RIBOSOMAL PROTEIN"/>
    <property type="match status" value="1"/>
</dbReference>
<feature type="domain" description="RNA-binding S4" evidence="11">
    <location>
        <begin position="99"/>
        <end position="161"/>
    </location>
</feature>
<keyword evidence="5 9" id="KW-0689">Ribosomal protein</keyword>
<evidence type="ECO:0000256" key="3">
    <source>
        <dbReference type="ARBA" id="ARBA00022730"/>
    </source>
</evidence>
<dbReference type="SMART" id="SM00363">
    <property type="entry name" value="S4"/>
    <property type="match status" value="1"/>
</dbReference>
<proteinExistence type="inferred from homology"/>
<organism evidence="13 14">
    <name type="scientific">Candidatus Obscuribacter phosphatis</name>
    <dbReference type="NCBI Taxonomy" id="1906157"/>
    <lineage>
        <taxon>Bacteria</taxon>
        <taxon>Bacillati</taxon>
        <taxon>Candidatus Melainabacteria</taxon>
        <taxon>Candidatus Obscuribacterales</taxon>
        <taxon>Candidatus Obscuribacteraceae</taxon>
        <taxon>Candidatus Obscuribacter</taxon>
    </lineage>
</organism>
<dbReference type="Gene3D" id="3.10.290.10">
    <property type="entry name" value="RNA-binding S4 domain"/>
    <property type="match status" value="1"/>
</dbReference>
<sequence>MARYTDSVCKLCRNEGVKLFLKGTRCYTTKCAIERRRYGPGQHGQDRKKQSEYALQLREKQKVRQTYGVLESQFSAYFEQATRQKKVPTGLKLLQLLEARLDNLVHRSGIVPSRAQARQLIRHGHFTVNGKVVSIPSYQVRPGEVISVSDKAKKVIKDILETSPAAAHPNWMEVSIENLTASMINPPSREDLDQSIKEALIVEYYSR</sequence>
<dbReference type="SUPFAM" id="SSF55174">
    <property type="entry name" value="Alpha-L RNA-binding motif"/>
    <property type="match status" value="1"/>
</dbReference>
<dbReference type="PROSITE" id="PS00632">
    <property type="entry name" value="RIBOSOMAL_S4"/>
    <property type="match status" value="1"/>
</dbReference>
<dbReference type="GO" id="GO:0015935">
    <property type="term" value="C:small ribosomal subunit"/>
    <property type="evidence" value="ECO:0007669"/>
    <property type="project" value="InterPro"/>
</dbReference>
<dbReference type="CDD" id="cd00165">
    <property type="entry name" value="S4"/>
    <property type="match status" value="1"/>
</dbReference>
<dbReference type="PANTHER" id="PTHR11831:SF4">
    <property type="entry name" value="SMALL RIBOSOMAL SUBUNIT PROTEIN US4M"/>
    <property type="match status" value="1"/>
</dbReference>
<keyword evidence="6 9" id="KW-0687">Ribonucleoprotein</keyword>